<evidence type="ECO:0000313" key="13">
    <source>
        <dbReference type="EMBL" id="GBE60892.1"/>
    </source>
</evidence>
<dbReference type="PROSITE" id="PS50067">
    <property type="entry name" value="KINESIN_MOTOR_2"/>
    <property type="match status" value="1"/>
</dbReference>
<dbReference type="GeneID" id="39874662"/>
<evidence type="ECO:0000256" key="3">
    <source>
        <dbReference type="ARBA" id="ARBA00022701"/>
    </source>
</evidence>
<comment type="similarity">
    <text evidence="8">Belongs to the TRAFAC class myosin-kinesin ATPase superfamily. Kinesin family. KIN-13 subfamily.</text>
</comment>
<feature type="binding site" evidence="9">
    <location>
        <begin position="100"/>
        <end position="107"/>
    </location>
    <ligand>
        <name>ATP</name>
        <dbReference type="ChEBI" id="CHEBI:30616"/>
    </ligand>
</feature>
<dbReference type="CDD" id="cd01367">
    <property type="entry name" value="KISc_KIF2_like"/>
    <property type="match status" value="1"/>
</dbReference>
<dbReference type="GO" id="GO:0007019">
    <property type="term" value="P:microtubule depolymerization"/>
    <property type="evidence" value="ECO:0007669"/>
    <property type="project" value="TreeGrafter"/>
</dbReference>
<evidence type="ECO:0000256" key="8">
    <source>
        <dbReference type="ARBA" id="ARBA00061030"/>
    </source>
</evidence>
<feature type="compositionally biased region" description="Polar residues" evidence="11">
    <location>
        <begin position="355"/>
        <end position="366"/>
    </location>
</feature>
<dbReference type="AlphaFoldDB" id="A0A2H6KD24"/>
<evidence type="ECO:0000256" key="11">
    <source>
        <dbReference type="SAM" id="MobiDB-lite"/>
    </source>
</evidence>
<proteinExistence type="inferred from homology"/>
<dbReference type="FunFam" id="3.40.850.10:FF:000012">
    <property type="entry name" value="Kinesin-like protein"/>
    <property type="match status" value="1"/>
</dbReference>
<keyword evidence="5 9" id="KW-0067">ATP-binding</keyword>
<keyword evidence="4 9" id="KW-0547">Nucleotide-binding</keyword>
<dbReference type="PROSITE" id="PS00411">
    <property type="entry name" value="KINESIN_MOTOR_1"/>
    <property type="match status" value="1"/>
</dbReference>
<dbReference type="InterPro" id="IPR027640">
    <property type="entry name" value="Kinesin-like_fam"/>
</dbReference>
<dbReference type="PRINTS" id="PR00380">
    <property type="entry name" value="KINESINHEAVY"/>
</dbReference>
<keyword evidence="7" id="KW-0206">Cytoskeleton</keyword>
<evidence type="ECO:0000256" key="2">
    <source>
        <dbReference type="ARBA" id="ARBA00022490"/>
    </source>
</evidence>
<feature type="region of interest" description="Disordered" evidence="11">
    <location>
        <begin position="353"/>
        <end position="406"/>
    </location>
</feature>
<evidence type="ECO:0000256" key="6">
    <source>
        <dbReference type="ARBA" id="ARBA00023175"/>
    </source>
</evidence>
<feature type="compositionally biased region" description="Polar residues" evidence="11">
    <location>
        <begin position="396"/>
        <end position="406"/>
    </location>
</feature>
<dbReference type="Gene3D" id="3.40.850.10">
    <property type="entry name" value="Kinesin motor domain"/>
    <property type="match status" value="1"/>
</dbReference>
<sequence>MAKAPAERSRIDVIVRKRPLSELEKARGETDVVLCNNTTAIIEELKLRIDGSTYIDHYEFRVDRFYDEHADNELIYQEYVKPLVEFAFKEQKTCSCFTYGQTGSGKTFTMIGSRKLKNPNMPYMPGIYEYAANDIYRMLCEPEYDGRLEVVISFYEIYCGKLYDLLQDRKMVEALDNGKREVIIKDLTLRRVTCKEDLIGHMLGGLTLRKIGQNSQNDQSSRSHALLRIELREIETLKNCGKFQFVGSDSRAGRIAFIDLAGSERGADCINQPKQTQMDGAGINRSLLALKECIRAMDLDKTHIPFRDSELTKVLRDIFVGGSRNLMIANICPSNVSCEQTLNTLRYASRVKNFRQPQTTGSSSAGETEHESGNVYRTHVSIPTYDSSRRLRSDASESASGTSLSVSPRLKNMGLIGSKLTNASQKLNKSRTMGPPLSSRSVVSRKISDITSPRETIRSAREANIQPYSRSRASNLPDPFGRVSQLMKSQKQTTPPVETVLDDITLDPLNQNLYENICHSLDLNATTSNSSFDADTKTRIDKSIDALKKAEQIYNHIALKMMAVNGDPEVSTYPEFIKTKIKMQVKPLLFLKQAVEEHNNLLRLDSSIPGIDP</sequence>
<gene>
    <name evidence="13" type="ORF">BOVATA_023850</name>
</gene>
<keyword evidence="14" id="KW-1185">Reference proteome</keyword>
<dbReference type="InterPro" id="IPR001752">
    <property type="entry name" value="Kinesin_motor_dom"/>
</dbReference>
<organism evidence="13 14">
    <name type="scientific">Babesia ovata</name>
    <dbReference type="NCBI Taxonomy" id="189622"/>
    <lineage>
        <taxon>Eukaryota</taxon>
        <taxon>Sar</taxon>
        <taxon>Alveolata</taxon>
        <taxon>Apicomplexa</taxon>
        <taxon>Aconoidasida</taxon>
        <taxon>Piroplasmida</taxon>
        <taxon>Babesiidae</taxon>
        <taxon>Babesia</taxon>
    </lineage>
</organism>
<protein>
    <recommendedName>
        <fullName evidence="10">Kinesin-like protein</fullName>
    </recommendedName>
</protein>
<comment type="caution">
    <text evidence="13">The sequence shown here is derived from an EMBL/GenBank/DDBJ whole genome shotgun (WGS) entry which is preliminary data.</text>
</comment>
<keyword evidence="6 9" id="KW-0505">Motor protein</keyword>
<evidence type="ECO:0000256" key="9">
    <source>
        <dbReference type="PROSITE-ProRule" id="PRU00283"/>
    </source>
</evidence>
<reference evidence="13 14" key="1">
    <citation type="journal article" date="2017" name="BMC Genomics">
        <title>Whole-genome assembly of Babesia ovata and comparative genomics between closely related pathogens.</title>
        <authorList>
            <person name="Yamagishi J."/>
            <person name="Asada M."/>
            <person name="Hakimi H."/>
            <person name="Tanaka T.Q."/>
            <person name="Sugimoto C."/>
            <person name="Kawazu S."/>
        </authorList>
    </citation>
    <scope>NUCLEOTIDE SEQUENCE [LARGE SCALE GENOMIC DNA]</scope>
    <source>
        <strain evidence="13 14">Miyake</strain>
    </source>
</reference>
<dbReference type="GO" id="GO:0008017">
    <property type="term" value="F:microtubule binding"/>
    <property type="evidence" value="ECO:0007669"/>
    <property type="project" value="InterPro"/>
</dbReference>
<dbReference type="EMBL" id="BDSA01000002">
    <property type="protein sequence ID" value="GBE60892.1"/>
    <property type="molecule type" value="Genomic_DNA"/>
</dbReference>
<accession>A0A2H6KD24</accession>
<evidence type="ECO:0000259" key="12">
    <source>
        <dbReference type="PROSITE" id="PS50067"/>
    </source>
</evidence>
<dbReference type="InterPro" id="IPR036961">
    <property type="entry name" value="Kinesin_motor_dom_sf"/>
</dbReference>
<dbReference type="OrthoDB" id="3176171at2759"/>
<evidence type="ECO:0000256" key="10">
    <source>
        <dbReference type="RuleBase" id="RU000394"/>
    </source>
</evidence>
<evidence type="ECO:0000256" key="1">
    <source>
        <dbReference type="ARBA" id="ARBA00004245"/>
    </source>
</evidence>
<keyword evidence="2" id="KW-0963">Cytoplasm</keyword>
<dbReference type="SMART" id="SM00129">
    <property type="entry name" value="KISc"/>
    <property type="match status" value="1"/>
</dbReference>
<dbReference type="InterPro" id="IPR019821">
    <property type="entry name" value="Kinesin_motor_CS"/>
</dbReference>
<dbReference type="PANTHER" id="PTHR47971">
    <property type="entry name" value="KINESIN-RELATED PROTEIN 6"/>
    <property type="match status" value="1"/>
</dbReference>
<dbReference type="PANTHER" id="PTHR47971:SF8">
    <property type="entry name" value="KINESIN-LIKE PROTEIN"/>
    <property type="match status" value="1"/>
</dbReference>
<dbReference type="GO" id="GO:0005874">
    <property type="term" value="C:microtubule"/>
    <property type="evidence" value="ECO:0007669"/>
    <property type="project" value="UniProtKB-KW"/>
</dbReference>
<dbReference type="Proteomes" id="UP000236319">
    <property type="component" value="Unassembled WGS sequence"/>
</dbReference>
<name>A0A2H6KD24_9APIC</name>
<dbReference type="VEuPathDB" id="PiroplasmaDB:BOVATA_023850"/>
<keyword evidence="3 10" id="KW-0493">Microtubule</keyword>
<dbReference type="GO" id="GO:0003777">
    <property type="term" value="F:microtubule motor activity"/>
    <property type="evidence" value="ECO:0007669"/>
    <property type="project" value="InterPro"/>
</dbReference>
<evidence type="ECO:0000256" key="7">
    <source>
        <dbReference type="ARBA" id="ARBA00023212"/>
    </source>
</evidence>
<dbReference type="RefSeq" id="XP_028867135.1">
    <property type="nucleotide sequence ID" value="XM_029011302.1"/>
</dbReference>
<dbReference type="InterPro" id="IPR027417">
    <property type="entry name" value="P-loop_NTPase"/>
</dbReference>
<dbReference type="SUPFAM" id="SSF52540">
    <property type="entry name" value="P-loop containing nucleoside triphosphate hydrolases"/>
    <property type="match status" value="1"/>
</dbReference>
<dbReference type="Pfam" id="PF00225">
    <property type="entry name" value="Kinesin"/>
    <property type="match status" value="1"/>
</dbReference>
<evidence type="ECO:0000256" key="5">
    <source>
        <dbReference type="ARBA" id="ARBA00022840"/>
    </source>
</evidence>
<dbReference type="GO" id="GO:0007018">
    <property type="term" value="P:microtubule-based movement"/>
    <property type="evidence" value="ECO:0007669"/>
    <property type="project" value="InterPro"/>
</dbReference>
<evidence type="ECO:0000256" key="4">
    <source>
        <dbReference type="ARBA" id="ARBA00022741"/>
    </source>
</evidence>
<evidence type="ECO:0000313" key="14">
    <source>
        <dbReference type="Proteomes" id="UP000236319"/>
    </source>
</evidence>
<dbReference type="GO" id="GO:0005524">
    <property type="term" value="F:ATP binding"/>
    <property type="evidence" value="ECO:0007669"/>
    <property type="project" value="UniProtKB-UniRule"/>
</dbReference>
<feature type="region of interest" description="Disordered" evidence="11">
    <location>
        <begin position="426"/>
        <end position="446"/>
    </location>
</feature>
<comment type="subcellular location">
    <subcellularLocation>
        <location evidence="1">Cytoplasm</location>
        <location evidence="1">Cytoskeleton</location>
    </subcellularLocation>
</comment>
<feature type="domain" description="Kinesin motor" evidence="12">
    <location>
        <begin position="10"/>
        <end position="354"/>
    </location>
</feature>